<evidence type="ECO:0000256" key="2">
    <source>
        <dbReference type="ARBA" id="ARBA00022777"/>
    </source>
</evidence>
<dbReference type="Gene3D" id="3.30.450.40">
    <property type="match status" value="1"/>
</dbReference>
<dbReference type="SUPFAM" id="SSF52172">
    <property type="entry name" value="CheY-like"/>
    <property type="match status" value="1"/>
</dbReference>
<keyword evidence="7" id="KW-1185">Reference proteome</keyword>
<dbReference type="InterPro" id="IPR005561">
    <property type="entry name" value="ANTAR"/>
</dbReference>
<sequence>MVPGAEEGSMSELRQRRTVVHRAASGAVAKLVDALMTEIGEGPCLDAAFGDRVIRVDDMTADGRWPTFTARAAEAGVRSMLSFPLYVQDNDLGALNLYAATPNAFTDEAEHLGLIFATHAAITIAGAQRLGQLQGALASREVIGQAVGILIERHGIDTARAFATLVRYSQDTNRKLRDVAADIVRSALARNERGSKG</sequence>
<dbReference type="InterPro" id="IPR029016">
    <property type="entry name" value="GAF-like_dom_sf"/>
</dbReference>
<dbReference type="Pfam" id="PF13185">
    <property type="entry name" value="GAF_2"/>
    <property type="match status" value="1"/>
</dbReference>
<dbReference type="EMBL" id="JBHRZH010000037">
    <property type="protein sequence ID" value="MFC3765272.1"/>
    <property type="molecule type" value="Genomic_DNA"/>
</dbReference>
<dbReference type="Gene3D" id="1.10.10.10">
    <property type="entry name" value="Winged helix-like DNA-binding domain superfamily/Winged helix DNA-binding domain"/>
    <property type="match status" value="1"/>
</dbReference>
<dbReference type="InterPro" id="IPR012074">
    <property type="entry name" value="GAF_ANTAR"/>
</dbReference>
<dbReference type="Proteomes" id="UP001595699">
    <property type="component" value="Unassembled WGS sequence"/>
</dbReference>
<evidence type="ECO:0000259" key="5">
    <source>
        <dbReference type="PROSITE" id="PS50921"/>
    </source>
</evidence>
<keyword evidence="4" id="KW-0804">Transcription</keyword>
<gene>
    <name evidence="6" type="ORF">ACFOUW_30860</name>
</gene>
<dbReference type="InterPro" id="IPR036388">
    <property type="entry name" value="WH-like_DNA-bd_sf"/>
</dbReference>
<accession>A0ABV7YJN4</accession>
<evidence type="ECO:0000256" key="4">
    <source>
        <dbReference type="ARBA" id="ARBA00023163"/>
    </source>
</evidence>
<dbReference type="Pfam" id="PF03861">
    <property type="entry name" value="ANTAR"/>
    <property type="match status" value="1"/>
</dbReference>
<keyword evidence="1" id="KW-0808">Transferase</keyword>
<keyword evidence="2" id="KW-0418">Kinase</keyword>
<dbReference type="SMART" id="SM01012">
    <property type="entry name" value="ANTAR"/>
    <property type="match status" value="1"/>
</dbReference>
<feature type="domain" description="ANTAR" evidence="5">
    <location>
        <begin position="123"/>
        <end position="184"/>
    </location>
</feature>
<protein>
    <submittedName>
        <fullName evidence="6">GAF and ANTAR domain-containing protein</fullName>
    </submittedName>
</protein>
<dbReference type="PIRSF" id="PIRSF036625">
    <property type="entry name" value="GAF_ANTAR"/>
    <property type="match status" value="1"/>
</dbReference>
<comment type="caution">
    <text evidence="6">The sequence shown here is derived from an EMBL/GenBank/DDBJ whole genome shotgun (WGS) entry which is preliminary data.</text>
</comment>
<name>A0ABV7YJN4_9ACTN</name>
<reference evidence="7" key="1">
    <citation type="journal article" date="2019" name="Int. J. Syst. Evol. Microbiol.">
        <title>The Global Catalogue of Microorganisms (GCM) 10K type strain sequencing project: providing services to taxonomists for standard genome sequencing and annotation.</title>
        <authorList>
            <consortium name="The Broad Institute Genomics Platform"/>
            <consortium name="The Broad Institute Genome Sequencing Center for Infectious Disease"/>
            <person name="Wu L."/>
            <person name="Ma J."/>
        </authorList>
    </citation>
    <scope>NUCLEOTIDE SEQUENCE [LARGE SCALE GENOMIC DNA]</scope>
    <source>
        <strain evidence="7">CGMCC 4.7241</strain>
    </source>
</reference>
<dbReference type="InterPro" id="IPR011006">
    <property type="entry name" value="CheY-like_superfamily"/>
</dbReference>
<dbReference type="RefSeq" id="WP_385928768.1">
    <property type="nucleotide sequence ID" value="NZ_JBHRZH010000037.1"/>
</dbReference>
<evidence type="ECO:0000256" key="3">
    <source>
        <dbReference type="ARBA" id="ARBA00023015"/>
    </source>
</evidence>
<keyword evidence="3" id="KW-0805">Transcription regulation</keyword>
<organism evidence="6 7">
    <name type="scientific">Tenggerimyces flavus</name>
    <dbReference type="NCBI Taxonomy" id="1708749"/>
    <lineage>
        <taxon>Bacteria</taxon>
        <taxon>Bacillati</taxon>
        <taxon>Actinomycetota</taxon>
        <taxon>Actinomycetes</taxon>
        <taxon>Propionibacteriales</taxon>
        <taxon>Nocardioidaceae</taxon>
        <taxon>Tenggerimyces</taxon>
    </lineage>
</organism>
<evidence type="ECO:0000256" key="1">
    <source>
        <dbReference type="ARBA" id="ARBA00022679"/>
    </source>
</evidence>
<evidence type="ECO:0000313" key="6">
    <source>
        <dbReference type="EMBL" id="MFC3765272.1"/>
    </source>
</evidence>
<dbReference type="SUPFAM" id="SSF55781">
    <property type="entry name" value="GAF domain-like"/>
    <property type="match status" value="1"/>
</dbReference>
<dbReference type="PROSITE" id="PS50921">
    <property type="entry name" value="ANTAR"/>
    <property type="match status" value="1"/>
</dbReference>
<proteinExistence type="predicted"/>
<dbReference type="InterPro" id="IPR003018">
    <property type="entry name" value="GAF"/>
</dbReference>
<evidence type="ECO:0000313" key="7">
    <source>
        <dbReference type="Proteomes" id="UP001595699"/>
    </source>
</evidence>